<accession>A0ACC7P597</accession>
<protein>
    <submittedName>
        <fullName evidence="1">Histidine kinase</fullName>
    </submittedName>
</protein>
<evidence type="ECO:0000313" key="1">
    <source>
        <dbReference type="EMBL" id="MFM9330764.1"/>
    </source>
</evidence>
<keyword evidence="1" id="KW-0808">Transferase</keyword>
<name>A0ACC7P597_9BACL</name>
<reference evidence="1" key="1">
    <citation type="submission" date="2024-12" db="EMBL/GenBank/DDBJ databases">
        <authorList>
            <person name="Wu N."/>
        </authorList>
    </citation>
    <scope>NUCLEOTIDE SEQUENCE</scope>
    <source>
        <strain evidence="1">P15</strain>
    </source>
</reference>
<sequence>MATKQFMLFFAVTFLMFALLAGMNYQRASRLFKNQIVDDAQTLMVRTNQFLDTYLDNGQNILLLLSSQTSLLESPEAGQVEGFLRSAAENNSTIVKTLYIVTGEGRVYSSAQVYYEVLGNPMLPGLYELAKESYSSVVSQPYSSPQSGYTVAIARQMLDPMNRSAGVAVVELDLEKLVRKVSEVKPENQTFVLISSQGQVVAYDNQTDLLPSKPEEFATVLPESFLRDVYDLSTGTSHYDGPAGRLVTLKSGQNRMGWSLIFFIKESYFYQNVSVLLNDYKTVALVMLVVLFVTAFIMSRFFTRPIRLLASRMDRVQDMEVIPTISIRRNDEIGRLAASFNSMMGRIQGLLEETREMDRRKQELELKVLQSQIAPHFLYNTLACIGSLARQQRTGDVKETIRSLVGLLKLTFDRTTEFVRVEEELDGLLRYLQIQRMRYGDKFIFINQVKTDSLNLAILKLTLQPLVENAIFHGIVPSGRTGEIRIRSRVKGGKLVFYIRDNGVGMDREQLQLLREARNGKPMADRFTGIGVNNVHDRLRLHFGEPWGLRIRSVPGKGTVVAVRLPVRPADGMVGESTLRLHEREDEEGPA</sequence>
<gene>
    <name evidence="1" type="ORF">ACI1P1_20955</name>
</gene>
<dbReference type="Proteomes" id="UP001631969">
    <property type="component" value="Unassembled WGS sequence"/>
</dbReference>
<dbReference type="EMBL" id="JBJURJ010000014">
    <property type="protein sequence ID" value="MFM9330764.1"/>
    <property type="molecule type" value="Genomic_DNA"/>
</dbReference>
<keyword evidence="1" id="KW-0418">Kinase</keyword>
<organism evidence="1 2">
    <name type="scientific">Paenibacillus mesotrionivorans</name>
    <dbReference type="NCBI Taxonomy" id="3160968"/>
    <lineage>
        <taxon>Bacteria</taxon>
        <taxon>Bacillati</taxon>
        <taxon>Bacillota</taxon>
        <taxon>Bacilli</taxon>
        <taxon>Bacillales</taxon>
        <taxon>Paenibacillaceae</taxon>
        <taxon>Paenibacillus</taxon>
    </lineage>
</organism>
<proteinExistence type="predicted"/>
<comment type="caution">
    <text evidence="1">The sequence shown here is derived from an EMBL/GenBank/DDBJ whole genome shotgun (WGS) entry which is preliminary data.</text>
</comment>
<evidence type="ECO:0000313" key="2">
    <source>
        <dbReference type="Proteomes" id="UP001631969"/>
    </source>
</evidence>
<keyword evidence="2" id="KW-1185">Reference proteome</keyword>